<dbReference type="InterPro" id="IPR018163">
    <property type="entry name" value="Thr/Ala-tRNA-synth_IIc_edit"/>
</dbReference>
<comment type="cofactor">
    <cofactor evidence="1">
        <name>Zn(2+)</name>
        <dbReference type="ChEBI" id="CHEBI:29105"/>
    </cofactor>
</comment>
<evidence type="ECO:0000256" key="1">
    <source>
        <dbReference type="ARBA" id="ARBA00001947"/>
    </source>
</evidence>
<evidence type="ECO:0000259" key="8">
    <source>
        <dbReference type="PROSITE" id="PS50860"/>
    </source>
</evidence>
<dbReference type="GO" id="GO:0004813">
    <property type="term" value="F:alanine-tRNA ligase activity"/>
    <property type="evidence" value="ECO:0007669"/>
    <property type="project" value="InterPro"/>
</dbReference>
<dbReference type="InterPro" id="IPR018165">
    <property type="entry name" value="Ala-tRNA-synth_IIc_core"/>
</dbReference>
<dbReference type="PANTHER" id="PTHR43462:SF1">
    <property type="entry name" value="ALANYL-TRNA EDITING PROTEIN AARSD1"/>
    <property type="match status" value="1"/>
</dbReference>
<dbReference type="InterPro" id="IPR012947">
    <property type="entry name" value="tRNA_SAD"/>
</dbReference>
<dbReference type="Pfam" id="PF07973">
    <property type="entry name" value="tRNA_SAD"/>
    <property type="match status" value="1"/>
</dbReference>
<comment type="subcellular location">
    <subcellularLocation>
        <location evidence="2">Cytoplasm</location>
    </subcellularLocation>
</comment>
<dbReference type="SUPFAM" id="SSF55186">
    <property type="entry name" value="ThrRS/AlaRS common domain"/>
    <property type="match status" value="1"/>
</dbReference>
<dbReference type="GO" id="GO:0003676">
    <property type="term" value="F:nucleic acid binding"/>
    <property type="evidence" value="ECO:0007669"/>
    <property type="project" value="InterPro"/>
</dbReference>
<organism evidence="9 10">
    <name type="scientific">Clytia hemisphaerica</name>
    <dbReference type="NCBI Taxonomy" id="252671"/>
    <lineage>
        <taxon>Eukaryota</taxon>
        <taxon>Metazoa</taxon>
        <taxon>Cnidaria</taxon>
        <taxon>Hydrozoa</taxon>
        <taxon>Hydroidolina</taxon>
        <taxon>Leptothecata</taxon>
        <taxon>Obeliida</taxon>
        <taxon>Clytiidae</taxon>
        <taxon>Clytia</taxon>
    </lineage>
</organism>
<dbReference type="RefSeq" id="XP_066912279.1">
    <property type="nucleotide sequence ID" value="XM_067056178.1"/>
</dbReference>
<dbReference type="GO" id="GO:0046872">
    <property type="term" value="F:metal ion binding"/>
    <property type="evidence" value="ECO:0007669"/>
    <property type="project" value="UniProtKB-KW"/>
</dbReference>
<evidence type="ECO:0000256" key="2">
    <source>
        <dbReference type="ARBA" id="ARBA00004496"/>
    </source>
</evidence>
<keyword evidence="10" id="KW-1185">Reference proteome</keyword>
<keyword evidence="4" id="KW-0963">Cytoplasm</keyword>
<comment type="similarity">
    <text evidence="3">Belongs to the class-II aminoacyl-tRNA synthetase family. Alax-L subfamily.</text>
</comment>
<keyword evidence="5" id="KW-0479">Metal-binding</keyword>
<dbReference type="SMART" id="SM00863">
    <property type="entry name" value="tRNA_SAD"/>
    <property type="match status" value="1"/>
</dbReference>
<sequence>MAFACQRNSYLKELVSKVVTCTQVKNGYEVILNDTVFFPEGGGQPDDHGKIGDVNVSRVIRRGPKAIHVTDGPLREGDELKCSIDWKRRFDHMQQHSGQHLLSAVLDAKFGFKTTSWDLGKSVSHVELNTPKISSKQMSEVEDECNERIRNAKNVQVHYLTKEQAMDLEEVKTRGLPDDVIEPIRVIEIHGVEKNMCCGTHVENLSELQMIKLLHTESMRGGIRVFFLVGDRVLNKVAIGYDVEKKLTKLLSCGIDEHSDSVEKLKGNLRVSQKSNKNYLKELGKFEAKEHSLKAKETSYIFHFREDADMDYIFSFLNGLAEESKDWIVFVSAGTVKNGGQFVLRGPEQKIAKISSEIVKTIEGKGGGKKGQFQGKANSFKKVDEVENIIQGAVNES</sequence>
<dbReference type="EnsemblMetazoa" id="CLYHEMT001035.1">
    <property type="protein sequence ID" value="CLYHEMP001035.1"/>
    <property type="gene ID" value="CLYHEMG001035"/>
</dbReference>
<keyword evidence="7" id="KW-0648">Protein biosynthesis</keyword>
<proteinExistence type="inferred from homology"/>
<evidence type="ECO:0000313" key="10">
    <source>
        <dbReference type="Proteomes" id="UP000594262"/>
    </source>
</evidence>
<evidence type="ECO:0000313" key="9">
    <source>
        <dbReference type="EnsemblMetazoa" id="CLYHEMP001035.1"/>
    </source>
</evidence>
<evidence type="ECO:0000256" key="7">
    <source>
        <dbReference type="ARBA" id="ARBA00022917"/>
    </source>
</evidence>
<feature type="domain" description="Alanyl-transfer RNA synthetases family profile" evidence="8">
    <location>
        <begin position="1"/>
        <end position="224"/>
    </location>
</feature>
<evidence type="ECO:0000256" key="4">
    <source>
        <dbReference type="ARBA" id="ARBA00022490"/>
    </source>
</evidence>
<dbReference type="InterPro" id="IPR009000">
    <property type="entry name" value="Transl_B-barrel_sf"/>
</dbReference>
<evidence type="ECO:0000256" key="5">
    <source>
        <dbReference type="ARBA" id="ARBA00022723"/>
    </source>
</evidence>
<dbReference type="PANTHER" id="PTHR43462">
    <property type="entry name" value="ALANYL-TRNA EDITING PROTEIN"/>
    <property type="match status" value="1"/>
</dbReference>
<dbReference type="Proteomes" id="UP000594262">
    <property type="component" value="Unplaced"/>
</dbReference>
<dbReference type="InterPro" id="IPR051335">
    <property type="entry name" value="Alanyl-tRNA_Editing_Enzymes"/>
</dbReference>
<name>A0A7M5UTB6_9CNID</name>
<dbReference type="PROSITE" id="PS50860">
    <property type="entry name" value="AA_TRNA_LIGASE_II_ALA"/>
    <property type="match status" value="1"/>
</dbReference>
<reference evidence="9" key="1">
    <citation type="submission" date="2021-01" db="UniProtKB">
        <authorList>
            <consortium name="EnsemblMetazoa"/>
        </authorList>
    </citation>
    <scope>IDENTIFICATION</scope>
</reference>
<protein>
    <recommendedName>
        <fullName evidence="8">Alanyl-transfer RNA synthetases family profile domain-containing protein</fullName>
    </recommendedName>
</protein>
<accession>A0A7M5UTB6</accession>
<dbReference type="Gene3D" id="3.30.980.10">
    <property type="entry name" value="Threonyl-trna Synthetase, Chain A, domain 2"/>
    <property type="match status" value="1"/>
</dbReference>
<evidence type="ECO:0000256" key="3">
    <source>
        <dbReference type="ARBA" id="ARBA00008429"/>
    </source>
</evidence>
<evidence type="ECO:0000256" key="6">
    <source>
        <dbReference type="ARBA" id="ARBA00022833"/>
    </source>
</evidence>
<dbReference type="AlphaFoldDB" id="A0A7M5UTB6"/>
<dbReference type="GO" id="GO:0006419">
    <property type="term" value="P:alanyl-tRNA aminoacylation"/>
    <property type="evidence" value="ECO:0007669"/>
    <property type="project" value="InterPro"/>
</dbReference>
<dbReference type="OrthoDB" id="202203at2759"/>
<dbReference type="Gene3D" id="2.40.30.130">
    <property type="match status" value="1"/>
</dbReference>
<dbReference type="GeneID" id="136799466"/>
<dbReference type="GO" id="GO:0002196">
    <property type="term" value="F:Ser-tRNA(Ala) deacylase activity"/>
    <property type="evidence" value="ECO:0007669"/>
    <property type="project" value="TreeGrafter"/>
</dbReference>
<dbReference type="GO" id="GO:0005524">
    <property type="term" value="F:ATP binding"/>
    <property type="evidence" value="ECO:0007669"/>
    <property type="project" value="InterPro"/>
</dbReference>
<dbReference type="FunFam" id="3.30.980.10:FF:000007">
    <property type="entry name" value="alanyl-tRNA editing protein Aarsd1"/>
    <property type="match status" value="1"/>
</dbReference>
<dbReference type="GO" id="GO:0005737">
    <property type="term" value="C:cytoplasm"/>
    <property type="evidence" value="ECO:0007669"/>
    <property type="project" value="UniProtKB-SubCell"/>
</dbReference>
<keyword evidence="6" id="KW-0862">Zinc</keyword>
<dbReference type="SUPFAM" id="SSF50447">
    <property type="entry name" value="Translation proteins"/>
    <property type="match status" value="1"/>
</dbReference>